<name>A0A367L439_9HYPO</name>
<dbReference type="EMBL" id="LKCN02000016">
    <property type="protein sequence ID" value="RCI09203.1"/>
    <property type="molecule type" value="Genomic_DNA"/>
</dbReference>
<gene>
    <name evidence="1" type="ORF">L249_1443</name>
</gene>
<evidence type="ECO:0000313" key="2">
    <source>
        <dbReference type="Proteomes" id="UP000253664"/>
    </source>
</evidence>
<comment type="caution">
    <text evidence="1">The sequence shown here is derived from an EMBL/GenBank/DDBJ whole genome shotgun (WGS) entry which is preliminary data.</text>
</comment>
<protein>
    <submittedName>
        <fullName evidence="1">Uncharacterized protein</fullName>
    </submittedName>
</protein>
<proteinExistence type="predicted"/>
<dbReference type="AlphaFoldDB" id="A0A367L439"/>
<accession>A0A367L439</accession>
<reference evidence="1 2" key="1">
    <citation type="journal article" date="2015" name="BMC Genomics">
        <title>Insights from the genome of Ophiocordyceps polyrhachis-furcata to pathogenicity and host specificity in insect fungi.</title>
        <authorList>
            <person name="Wichadakul D."/>
            <person name="Kobmoo N."/>
            <person name="Ingsriswang S."/>
            <person name="Tangphatsornruang S."/>
            <person name="Chantasingh D."/>
            <person name="Luangsa-ard J.J."/>
            <person name="Eurwilaichitr L."/>
        </authorList>
    </citation>
    <scope>NUCLEOTIDE SEQUENCE [LARGE SCALE GENOMIC DNA]</scope>
    <source>
        <strain evidence="1 2">BCC 54312</strain>
    </source>
</reference>
<sequence>MQIDIVAFISGYYSARWVGVLFSNISPRVKMVGMQVGGSSMQAVTLNICIYVTPAVIGWSSAFPPYSKT</sequence>
<evidence type="ECO:0000313" key="1">
    <source>
        <dbReference type="EMBL" id="RCI09203.1"/>
    </source>
</evidence>
<organism evidence="1 2">
    <name type="scientific">Ophiocordyceps polyrhachis-furcata BCC 54312</name>
    <dbReference type="NCBI Taxonomy" id="1330021"/>
    <lineage>
        <taxon>Eukaryota</taxon>
        <taxon>Fungi</taxon>
        <taxon>Dikarya</taxon>
        <taxon>Ascomycota</taxon>
        <taxon>Pezizomycotina</taxon>
        <taxon>Sordariomycetes</taxon>
        <taxon>Hypocreomycetidae</taxon>
        <taxon>Hypocreales</taxon>
        <taxon>Ophiocordycipitaceae</taxon>
        <taxon>Ophiocordyceps</taxon>
    </lineage>
</organism>
<dbReference type="Proteomes" id="UP000253664">
    <property type="component" value="Unassembled WGS sequence"/>
</dbReference>
<keyword evidence="2" id="KW-1185">Reference proteome</keyword>